<feature type="domain" description="UDP-3-O-[3-hydroxymyristoyl] glucosamine N-acyltransferase non-repeat region" evidence="8">
    <location>
        <begin position="21"/>
        <end position="85"/>
    </location>
</feature>
<comment type="similarity">
    <text evidence="7">Belongs to the transferase hexapeptide repeat family. LpxD subfamily.</text>
</comment>
<dbReference type="InterPro" id="IPR001451">
    <property type="entry name" value="Hexapep"/>
</dbReference>
<dbReference type="NCBIfam" id="NF002060">
    <property type="entry name" value="PRK00892.1"/>
    <property type="match status" value="1"/>
</dbReference>
<dbReference type="RefSeq" id="WP_013506230.1">
    <property type="nucleotide sequence ID" value="NC_014836.1"/>
</dbReference>
<dbReference type="InterPro" id="IPR020573">
    <property type="entry name" value="UDP_GlcNAc_AcTrfase_non-rep"/>
</dbReference>
<dbReference type="Proteomes" id="UP000002572">
    <property type="component" value="Chromosome"/>
</dbReference>
<keyword evidence="4 7" id="KW-0677">Repeat</keyword>
<dbReference type="GO" id="GO:0016020">
    <property type="term" value="C:membrane"/>
    <property type="evidence" value="ECO:0007669"/>
    <property type="project" value="GOC"/>
</dbReference>
<keyword evidence="3 7" id="KW-0808">Transferase</keyword>
<feature type="active site" description="Proton acceptor" evidence="7">
    <location>
        <position position="234"/>
    </location>
</feature>
<dbReference type="EMBL" id="CP002432">
    <property type="protein sequence ID" value="ADU66350.1"/>
    <property type="molecule type" value="Genomic_DNA"/>
</dbReference>
<dbReference type="EC" id="2.3.1.191" evidence="7"/>
<dbReference type="HOGENOM" id="CLU_049865_0_0_0"/>
<accession>E6W0D2</accession>
<dbReference type="FunCoup" id="E6W0D2">
    <property type="interactions" value="352"/>
</dbReference>
<keyword evidence="1 7" id="KW-0444">Lipid biosynthesis</keyword>
<dbReference type="KEGG" id="din:Selin_1620"/>
<dbReference type="AlphaFoldDB" id="E6W0D2"/>
<dbReference type="Gene3D" id="3.40.1390.10">
    <property type="entry name" value="MurE/MurF, N-terminal domain"/>
    <property type="match status" value="1"/>
</dbReference>
<dbReference type="GO" id="GO:0009245">
    <property type="term" value="P:lipid A biosynthetic process"/>
    <property type="evidence" value="ECO:0007669"/>
    <property type="project" value="UniProtKB-UniRule"/>
</dbReference>
<reference evidence="9 10" key="1">
    <citation type="submission" date="2010-12" db="EMBL/GenBank/DDBJ databases">
        <title>Complete sequence of Desulfurispirillum indicum S5.</title>
        <authorList>
            <consortium name="US DOE Joint Genome Institute"/>
            <person name="Lucas S."/>
            <person name="Copeland A."/>
            <person name="Lapidus A."/>
            <person name="Cheng J.-F."/>
            <person name="Goodwin L."/>
            <person name="Pitluck S."/>
            <person name="Chertkov O."/>
            <person name="Held B."/>
            <person name="Detter J.C."/>
            <person name="Han C."/>
            <person name="Tapia R."/>
            <person name="Land M."/>
            <person name="Hauser L."/>
            <person name="Kyrpides N."/>
            <person name="Ivanova N."/>
            <person name="Mikhailova N."/>
            <person name="Haggblom M."/>
            <person name="Rauschenbach I."/>
            <person name="Bini E."/>
            <person name="Woyke T."/>
        </authorList>
    </citation>
    <scope>NUCLEOTIDE SEQUENCE [LARGE SCALE GENOMIC DNA]</scope>
    <source>
        <strain evidence="10">ATCC BAA-1389 / DSM 22839 / S5</strain>
    </source>
</reference>
<dbReference type="InterPro" id="IPR007691">
    <property type="entry name" value="LpxD"/>
</dbReference>
<comment type="catalytic activity">
    <reaction evidence="7">
        <text>a UDP-3-O-[(3R)-3-hydroxyacyl]-alpha-D-glucosamine + a (3R)-hydroxyacyl-[ACP] = a UDP-2-N,3-O-bis[(3R)-3-hydroxyacyl]-alpha-D-glucosamine + holo-[ACP] + H(+)</text>
        <dbReference type="Rhea" id="RHEA:53836"/>
        <dbReference type="Rhea" id="RHEA-COMP:9685"/>
        <dbReference type="Rhea" id="RHEA-COMP:9945"/>
        <dbReference type="ChEBI" id="CHEBI:15378"/>
        <dbReference type="ChEBI" id="CHEBI:64479"/>
        <dbReference type="ChEBI" id="CHEBI:78827"/>
        <dbReference type="ChEBI" id="CHEBI:137740"/>
        <dbReference type="ChEBI" id="CHEBI:137748"/>
        <dbReference type="EC" id="2.3.1.191"/>
    </reaction>
</comment>
<dbReference type="OrthoDB" id="9784739at2"/>
<comment type="pathway">
    <text evidence="7">Bacterial outer membrane biogenesis; LPS lipid A biosynthesis.</text>
</comment>
<dbReference type="PANTHER" id="PTHR43378:SF2">
    <property type="entry name" value="UDP-3-O-ACYLGLUCOSAMINE N-ACYLTRANSFERASE 1, MITOCHONDRIAL-RELATED"/>
    <property type="match status" value="1"/>
</dbReference>
<dbReference type="GO" id="GO:0016410">
    <property type="term" value="F:N-acyltransferase activity"/>
    <property type="evidence" value="ECO:0007669"/>
    <property type="project" value="InterPro"/>
</dbReference>
<keyword evidence="5 7" id="KW-0443">Lipid metabolism</keyword>
<proteinExistence type="inferred from homology"/>
<evidence type="ECO:0000259" key="8">
    <source>
        <dbReference type="Pfam" id="PF04613"/>
    </source>
</evidence>
<dbReference type="PANTHER" id="PTHR43378">
    <property type="entry name" value="UDP-3-O-ACYLGLUCOSAMINE N-ACYLTRANSFERASE"/>
    <property type="match status" value="1"/>
</dbReference>
<dbReference type="Gene3D" id="2.160.10.10">
    <property type="entry name" value="Hexapeptide repeat proteins"/>
    <property type="match status" value="1"/>
</dbReference>
<comment type="subunit">
    <text evidence="7">Homotrimer.</text>
</comment>
<dbReference type="InterPro" id="IPR011004">
    <property type="entry name" value="Trimer_LpxA-like_sf"/>
</dbReference>
<evidence type="ECO:0000256" key="7">
    <source>
        <dbReference type="HAMAP-Rule" id="MF_00523"/>
    </source>
</evidence>
<dbReference type="UniPathway" id="UPA00973"/>
<dbReference type="Pfam" id="PF00132">
    <property type="entry name" value="Hexapep"/>
    <property type="match status" value="2"/>
</dbReference>
<evidence type="ECO:0000256" key="3">
    <source>
        <dbReference type="ARBA" id="ARBA00022679"/>
    </source>
</evidence>
<evidence type="ECO:0000313" key="9">
    <source>
        <dbReference type="EMBL" id="ADU66350.1"/>
    </source>
</evidence>
<sequence>MNTILLSEIAAHVQGELVGYDRPVSGVREIQHAGPEHITFFLNSKYQKYLTTTQAAAVLVDRHHPQCPAAQIIVSDTYYAYSRVLWLFHPPRKPVDILPSHIHPEAHVAEDAIVSGALVARGATIESGCVIHPGVHVGEGVTIGKNCLIYPGVVIYAGCHIGSNVIVHANSVLGCDGYGYATHQGVHHKIPHVGTLVIEDDVEIGGSTVIDRAVLGEARIGRGTKIDNLVHIGHNARIGAHCFITAQCGFAGSATIGDYVALGGQCGINGHLNVASRTMFAAKSGITKSIDEPGTYAGYPAVPQKQWQREVAGIRRLDALQKKVQQLESTLAALLERNAHERD</sequence>
<dbReference type="SUPFAM" id="SSF51161">
    <property type="entry name" value="Trimeric LpxA-like enzymes"/>
    <property type="match status" value="1"/>
</dbReference>
<keyword evidence="2 7" id="KW-0441">Lipid A biosynthesis</keyword>
<keyword evidence="6 7" id="KW-0012">Acyltransferase</keyword>
<gene>
    <name evidence="7" type="primary">lpxD</name>
    <name evidence="9" type="ordered locus">Selin_1620</name>
</gene>
<protein>
    <recommendedName>
        <fullName evidence="7">UDP-3-O-acylglucosamine N-acyltransferase</fullName>
        <ecNumber evidence="7">2.3.1.191</ecNumber>
    </recommendedName>
</protein>
<dbReference type="Pfam" id="PF04613">
    <property type="entry name" value="LpxD"/>
    <property type="match status" value="1"/>
</dbReference>
<dbReference type="HAMAP" id="MF_00523">
    <property type="entry name" value="LpxD"/>
    <property type="match status" value="1"/>
</dbReference>
<comment type="function">
    <text evidence="7">Catalyzes the N-acylation of UDP-3-O-acylglucosamine using 3-hydroxyacyl-ACP as the acyl donor. Is involved in the biosynthesis of lipid A, a phosphorylated glycolipid that anchors the lipopolysaccharide to the outer membrane of the cell.</text>
</comment>
<dbReference type="CDD" id="cd03352">
    <property type="entry name" value="LbH_LpxD"/>
    <property type="match status" value="1"/>
</dbReference>
<dbReference type="NCBIfam" id="TIGR01853">
    <property type="entry name" value="lipid_A_lpxD"/>
    <property type="match status" value="1"/>
</dbReference>
<evidence type="ECO:0000313" key="10">
    <source>
        <dbReference type="Proteomes" id="UP000002572"/>
    </source>
</evidence>
<keyword evidence="10" id="KW-1185">Reference proteome</keyword>
<dbReference type="eggNOG" id="COG1044">
    <property type="taxonomic scope" value="Bacteria"/>
</dbReference>
<name>E6W0D2_DESIS</name>
<evidence type="ECO:0000256" key="2">
    <source>
        <dbReference type="ARBA" id="ARBA00022556"/>
    </source>
</evidence>
<evidence type="ECO:0000256" key="1">
    <source>
        <dbReference type="ARBA" id="ARBA00022516"/>
    </source>
</evidence>
<dbReference type="STRING" id="653733.Selin_1620"/>
<organism evidence="9 10">
    <name type="scientific">Desulfurispirillum indicum (strain ATCC BAA-1389 / DSM 22839 / S5)</name>
    <dbReference type="NCBI Taxonomy" id="653733"/>
    <lineage>
        <taxon>Bacteria</taxon>
        <taxon>Pseudomonadati</taxon>
        <taxon>Chrysiogenota</taxon>
        <taxon>Chrysiogenia</taxon>
        <taxon>Chrysiogenales</taxon>
        <taxon>Chrysiogenaceae</taxon>
        <taxon>Desulfurispirillum</taxon>
    </lineage>
</organism>
<evidence type="ECO:0000256" key="5">
    <source>
        <dbReference type="ARBA" id="ARBA00023098"/>
    </source>
</evidence>
<dbReference type="GO" id="GO:0103118">
    <property type="term" value="F:UDP-3-O-[(3R)-3-hydroxyacyl]-glucosamine N-acyltransferase activity"/>
    <property type="evidence" value="ECO:0007669"/>
    <property type="project" value="UniProtKB-EC"/>
</dbReference>
<evidence type="ECO:0000256" key="4">
    <source>
        <dbReference type="ARBA" id="ARBA00022737"/>
    </source>
</evidence>
<evidence type="ECO:0000256" key="6">
    <source>
        <dbReference type="ARBA" id="ARBA00023315"/>
    </source>
</evidence>
<dbReference type="InParanoid" id="E6W0D2"/>